<comment type="caution">
    <text evidence="1">The sequence shown here is derived from an EMBL/GenBank/DDBJ whole genome shotgun (WGS) entry which is preliminary data.</text>
</comment>
<accession>A0AC60PPW2</accession>
<proteinExistence type="predicted"/>
<organism evidence="1 2">
    <name type="scientific">Ixodes persulcatus</name>
    <name type="common">Taiga tick</name>
    <dbReference type="NCBI Taxonomy" id="34615"/>
    <lineage>
        <taxon>Eukaryota</taxon>
        <taxon>Metazoa</taxon>
        <taxon>Ecdysozoa</taxon>
        <taxon>Arthropoda</taxon>
        <taxon>Chelicerata</taxon>
        <taxon>Arachnida</taxon>
        <taxon>Acari</taxon>
        <taxon>Parasitiformes</taxon>
        <taxon>Ixodida</taxon>
        <taxon>Ixodoidea</taxon>
        <taxon>Ixodidae</taxon>
        <taxon>Ixodinae</taxon>
        <taxon>Ixodes</taxon>
    </lineage>
</organism>
<dbReference type="EMBL" id="JABSTQ010010149">
    <property type="protein sequence ID" value="KAG0423077.1"/>
    <property type="molecule type" value="Genomic_DNA"/>
</dbReference>
<keyword evidence="2" id="KW-1185">Reference proteome</keyword>
<protein>
    <submittedName>
        <fullName evidence="1">Uncharacterized protein</fullName>
    </submittedName>
</protein>
<reference evidence="1 2" key="1">
    <citation type="journal article" date="2020" name="Cell">
        <title>Large-Scale Comparative Analyses of Tick Genomes Elucidate Their Genetic Diversity and Vector Capacities.</title>
        <authorList>
            <consortium name="Tick Genome and Microbiome Consortium (TIGMIC)"/>
            <person name="Jia N."/>
            <person name="Wang J."/>
            <person name="Shi W."/>
            <person name="Du L."/>
            <person name="Sun Y."/>
            <person name="Zhan W."/>
            <person name="Jiang J.F."/>
            <person name="Wang Q."/>
            <person name="Zhang B."/>
            <person name="Ji P."/>
            <person name="Bell-Sakyi L."/>
            <person name="Cui X.M."/>
            <person name="Yuan T.T."/>
            <person name="Jiang B.G."/>
            <person name="Yang W.F."/>
            <person name="Lam T.T."/>
            <person name="Chang Q.C."/>
            <person name="Ding S.J."/>
            <person name="Wang X.J."/>
            <person name="Zhu J.G."/>
            <person name="Ruan X.D."/>
            <person name="Zhao L."/>
            <person name="Wei J.T."/>
            <person name="Ye R.Z."/>
            <person name="Que T.C."/>
            <person name="Du C.H."/>
            <person name="Zhou Y.H."/>
            <person name="Cheng J.X."/>
            <person name="Dai P.F."/>
            <person name="Guo W.B."/>
            <person name="Han X.H."/>
            <person name="Huang E.J."/>
            <person name="Li L.F."/>
            <person name="Wei W."/>
            <person name="Gao Y.C."/>
            <person name="Liu J.Z."/>
            <person name="Shao H.Z."/>
            <person name="Wang X."/>
            <person name="Wang C.C."/>
            <person name="Yang T.C."/>
            <person name="Huo Q.B."/>
            <person name="Li W."/>
            <person name="Chen H.Y."/>
            <person name="Chen S.E."/>
            <person name="Zhou L.G."/>
            <person name="Ni X.B."/>
            <person name="Tian J.H."/>
            <person name="Sheng Y."/>
            <person name="Liu T."/>
            <person name="Pan Y.S."/>
            <person name="Xia L.Y."/>
            <person name="Li J."/>
            <person name="Zhao F."/>
            <person name="Cao W.C."/>
        </authorList>
    </citation>
    <scope>NUCLEOTIDE SEQUENCE [LARGE SCALE GENOMIC DNA]</scope>
    <source>
        <strain evidence="1">Iper-2018</strain>
    </source>
</reference>
<sequence>MSAGGHGAPWVLPPRQEPACHVAILAMNAAVLLVLCATALVSSHWGASARSGVEKRNNRYCGNNLNQVLEFLCEEYYDPTQKRHTGYRPAHDLPATLPVWLPVLDANGDSKLGFMEAKAALQLLRPSVHYGRHTRGIVEECCHKSCTTLELLAYCKTPRNNAALQVSSDDSTA</sequence>
<name>A0AC60PPW2_IXOPE</name>
<dbReference type="Proteomes" id="UP000805193">
    <property type="component" value="Unassembled WGS sequence"/>
</dbReference>
<evidence type="ECO:0000313" key="2">
    <source>
        <dbReference type="Proteomes" id="UP000805193"/>
    </source>
</evidence>
<evidence type="ECO:0000313" key="1">
    <source>
        <dbReference type="EMBL" id="KAG0423077.1"/>
    </source>
</evidence>
<gene>
    <name evidence="1" type="ORF">HPB47_001130</name>
</gene>